<evidence type="ECO:0000256" key="1">
    <source>
        <dbReference type="SAM" id="MobiDB-lite"/>
    </source>
</evidence>
<name>A0A926P1S7_9HYPH</name>
<accession>A0A926P1S7</accession>
<dbReference type="InterPro" id="IPR052894">
    <property type="entry name" value="AsmA-related"/>
</dbReference>
<feature type="region of interest" description="Disordered" evidence="1">
    <location>
        <begin position="1139"/>
        <end position="1272"/>
    </location>
</feature>
<dbReference type="InterPro" id="IPR007844">
    <property type="entry name" value="AsmA"/>
</dbReference>
<dbReference type="GO" id="GO:0005886">
    <property type="term" value="C:plasma membrane"/>
    <property type="evidence" value="ECO:0007669"/>
    <property type="project" value="TreeGrafter"/>
</dbReference>
<dbReference type="PANTHER" id="PTHR30441">
    <property type="entry name" value="DUF748 DOMAIN-CONTAINING PROTEIN"/>
    <property type="match status" value="1"/>
</dbReference>
<dbReference type="Pfam" id="PF05170">
    <property type="entry name" value="AsmA"/>
    <property type="match status" value="1"/>
</dbReference>
<dbReference type="InterPro" id="IPR017023">
    <property type="entry name" value="UCP034039"/>
</dbReference>
<dbReference type="GO" id="GO:0090313">
    <property type="term" value="P:regulation of protein targeting to membrane"/>
    <property type="evidence" value="ECO:0007669"/>
    <property type="project" value="TreeGrafter"/>
</dbReference>
<dbReference type="EMBL" id="JABFCZ010000015">
    <property type="protein sequence ID" value="MBD1547423.1"/>
    <property type="molecule type" value="Genomic_DNA"/>
</dbReference>
<dbReference type="Proteomes" id="UP000598467">
    <property type="component" value="Unassembled WGS sequence"/>
</dbReference>
<feature type="compositionally biased region" description="Basic and acidic residues" evidence="1">
    <location>
        <begin position="1213"/>
        <end position="1222"/>
    </location>
</feature>
<reference evidence="3" key="1">
    <citation type="submission" date="2020-05" db="EMBL/GenBank/DDBJ databases">
        <title>Identification of trans-AT polyketide cluster in two marine bacteria, producers of a novel glutaramide-containing polyketide sesbanimide D and analogs.</title>
        <authorList>
            <person name="Kacar D."/>
            <person name="Rodriguez P."/>
            <person name="Canedo L."/>
            <person name="Gonzalez E."/>
            <person name="Galan B."/>
            <person name="De La Calle F."/>
            <person name="Garcia J.L."/>
        </authorList>
    </citation>
    <scope>NUCLEOTIDE SEQUENCE</scope>
    <source>
        <strain evidence="3">PHM038</strain>
    </source>
</reference>
<dbReference type="PANTHER" id="PTHR30441:SF8">
    <property type="entry name" value="DUF748 DOMAIN-CONTAINING PROTEIN"/>
    <property type="match status" value="1"/>
</dbReference>
<proteinExistence type="predicted"/>
<gene>
    <name evidence="3" type="ORF">HK439_14240</name>
</gene>
<evidence type="ECO:0000259" key="2">
    <source>
        <dbReference type="Pfam" id="PF05170"/>
    </source>
</evidence>
<feature type="compositionally biased region" description="Basic and acidic residues" evidence="1">
    <location>
        <begin position="1142"/>
        <end position="1161"/>
    </location>
</feature>
<feature type="compositionally biased region" description="Low complexity" evidence="1">
    <location>
        <begin position="1251"/>
        <end position="1264"/>
    </location>
</feature>
<evidence type="ECO:0000313" key="4">
    <source>
        <dbReference type="Proteomes" id="UP000598467"/>
    </source>
</evidence>
<sequence length="1303" mass="137172">MGVAIILVLVTALVGPFFVDWTIYRSTFEKYAEQALGHKVTVLGDADIRLLPSPAVTFTDVRVGEAEDPLLVVSRFQMRIELPPLLKGEVRVLDMELDRPHLTLSLDESGRLDWLTAKTSDGVLGELPAEDVAFERISIVDGAVSIIDARNGETHRFDNGNLLISARTLAGPFKIDGSTTYDGKPYSLRLATGRKLDDGSIRVKGQVTPSAWPINLSVDGTLSEENGVPGYEGNFSLASIQDEDRKDNAWQTDGAFSANVDGLKVPSFEFRYGPEDRVLGLDGSAELAYSGKRHFEIRGRSKQVDLDRIFGGGPQAPVSVDDASSRLIAALKAVPIPDMDGVIALDVPAIVVGGGLAQDVKLDLETTLGGWRVARLAGRMPGRTVIATQGDLGLQPDLTYRGSVSISSEQPGAFAAWWRQKGKGASTIQPISMEGRLSLVPDGAALDNLRLNLAGSQATGGLSYQKPRSGHAVFSLSLDADKLDIDQVETLAGLFERPDDGPKDLDVSLRVQAREVSVRGVDGKGLSLEAEYSQNGLRIDRLYAEDLAGAEVDVSGRIDDILSAPEGRLAGTLNATDLTGITAVLGSVLPDNALVGRLERASGHLVPAHFQADLKASAQDGVSQVDFKLSGDAGGAKTDFDMNFNGRVDAWHSAEIGLGLSLSGPSGDQILRQLGFAILPVGSLGAGEVHLTAIGRPKDGLDVSLSASAGNATLGVEGRVTLQKDKEPDYRLSVSASAPDIAPYALLFGRVLPVMAGDIDASLDFDVSGTGSKIEVSKLKGKVAGVTVDGNLAGDLEPVQGETNRRLKGSLTLSALDLRFLSEAILGTDQWFSAGDGSSLWPNGAFGAPLLTQTDLTLQLSTDRMTVDYTDTIGGAKAELRLTPTMLRLDGLSGTYANGKLDGTLAIRRSGAEGAVSGTIKLTGGSVRDLVWTHNDRPVASGSFDLFLEYQGSGRTISGIVSGLTGGGTFAVTDGELRGINPQAFPLVIRAVDAGLDLHDDKIREVFLNHMAAGSLGFDRIEGTVSLIGGRLSARNVVVDSSRADVFGSAEVNLNDWTLNGDFSVKVDPGENAVTGAEPQVGLVFSGPVEAPVRTVDISPFTAFLTLRAFEKEVQRVEKLQAEILERDRLLREMKRIKHERARREREAEEAAARAAEEAERAAAAAAAAAAGGEKDSPAPNGNAAGGGAAAPAKGGDTRLPQDQSRNDVTAAPEEKPRREAGTDPADFANRIRSVIGSQNAQGGGPMVLEPAGAAAPSGGQASGELPPLEPPQEIDDLIAREIGIPASELNRPPDPVINGGAN</sequence>
<feature type="compositionally biased region" description="Low complexity" evidence="1">
    <location>
        <begin position="1162"/>
        <end position="1171"/>
    </location>
</feature>
<protein>
    <submittedName>
        <fullName evidence="3">AsmA family protein</fullName>
    </submittedName>
</protein>
<feature type="domain" description="AsmA" evidence="2">
    <location>
        <begin position="4"/>
        <end position="173"/>
    </location>
</feature>
<dbReference type="PIRSF" id="PIRSF034039">
    <property type="entry name" value="UCP034039"/>
    <property type="match status" value="1"/>
</dbReference>
<organism evidence="3 4">
    <name type="scientific">Roseibium aggregatum</name>
    <dbReference type="NCBI Taxonomy" id="187304"/>
    <lineage>
        <taxon>Bacteria</taxon>
        <taxon>Pseudomonadati</taxon>
        <taxon>Pseudomonadota</taxon>
        <taxon>Alphaproteobacteria</taxon>
        <taxon>Hyphomicrobiales</taxon>
        <taxon>Stappiaceae</taxon>
        <taxon>Roseibium</taxon>
    </lineage>
</organism>
<evidence type="ECO:0000313" key="3">
    <source>
        <dbReference type="EMBL" id="MBD1547423.1"/>
    </source>
</evidence>
<comment type="caution">
    <text evidence="3">The sequence shown here is derived from an EMBL/GenBank/DDBJ whole genome shotgun (WGS) entry which is preliminary data.</text>
</comment>